<gene>
    <name evidence="1" type="ORF">EYF80_014665</name>
</gene>
<keyword evidence="2" id="KW-1185">Reference proteome</keyword>
<proteinExistence type="predicted"/>
<name>A0A4Z2ICE4_9TELE</name>
<organism evidence="1 2">
    <name type="scientific">Liparis tanakae</name>
    <name type="common">Tanaka's snailfish</name>
    <dbReference type="NCBI Taxonomy" id="230148"/>
    <lineage>
        <taxon>Eukaryota</taxon>
        <taxon>Metazoa</taxon>
        <taxon>Chordata</taxon>
        <taxon>Craniata</taxon>
        <taxon>Vertebrata</taxon>
        <taxon>Euteleostomi</taxon>
        <taxon>Actinopterygii</taxon>
        <taxon>Neopterygii</taxon>
        <taxon>Teleostei</taxon>
        <taxon>Neoteleostei</taxon>
        <taxon>Acanthomorphata</taxon>
        <taxon>Eupercaria</taxon>
        <taxon>Perciformes</taxon>
        <taxon>Cottioidei</taxon>
        <taxon>Cottales</taxon>
        <taxon>Liparidae</taxon>
        <taxon>Liparis</taxon>
    </lineage>
</organism>
<evidence type="ECO:0000313" key="1">
    <source>
        <dbReference type="EMBL" id="TNN75092.1"/>
    </source>
</evidence>
<dbReference type="AlphaFoldDB" id="A0A4Z2ICE4"/>
<evidence type="ECO:0000313" key="2">
    <source>
        <dbReference type="Proteomes" id="UP000314294"/>
    </source>
</evidence>
<reference evidence="1 2" key="1">
    <citation type="submission" date="2019-03" db="EMBL/GenBank/DDBJ databases">
        <title>First draft genome of Liparis tanakae, snailfish: a comprehensive survey of snailfish specific genes.</title>
        <authorList>
            <person name="Kim W."/>
            <person name="Song I."/>
            <person name="Jeong J.-H."/>
            <person name="Kim D."/>
            <person name="Kim S."/>
            <person name="Ryu S."/>
            <person name="Song J.Y."/>
            <person name="Lee S.K."/>
        </authorList>
    </citation>
    <scope>NUCLEOTIDE SEQUENCE [LARGE SCALE GENOMIC DNA]</scope>
    <source>
        <tissue evidence="1">Muscle</tissue>
    </source>
</reference>
<sequence>MDDSALLGKLCDRLEHPVTPQQGQQVVGARLLPQRSSEALPGLVLPGPTTTTCSGKQTFSIAKHELHLLHVLTSGRNVPVSSESFSVLAGSKHHSSKPRRCVEQFCSSRAPMARVAGRGPRRQCSSTSVWISFALPGSLDSVCNRKASRAALEQDSSRVLRPRRCAGERQTPWSRDGSAFDSRGATVDAELGWRSLAAAGDEALLGEEQQLGHHVSEIAGVHVAVQRQEGLERSGLLLCCLGALLRQFLEHGPLYSAHVARYEIQATQSVERGGAGLQQGQNVIVQLSTQVL</sequence>
<accession>A0A4Z2ICE4</accession>
<dbReference type="EMBL" id="SRLO01000107">
    <property type="protein sequence ID" value="TNN75092.1"/>
    <property type="molecule type" value="Genomic_DNA"/>
</dbReference>
<protein>
    <submittedName>
        <fullName evidence="1">Uncharacterized protein</fullName>
    </submittedName>
</protein>
<comment type="caution">
    <text evidence="1">The sequence shown here is derived from an EMBL/GenBank/DDBJ whole genome shotgun (WGS) entry which is preliminary data.</text>
</comment>
<dbReference type="Proteomes" id="UP000314294">
    <property type="component" value="Unassembled WGS sequence"/>
</dbReference>